<dbReference type="OrthoDB" id="294853at2759"/>
<proteinExistence type="predicted"/>
<dbReference type="STRING" id="71717.A0A4Y7T361"/>
<accession>A0A4Y7T361</accession>
<sequence length="294" mass="32514">MPRDAFFNSEQERLPQLSREGWISERRRNSHGLSEGNMARPKELPSLQEVSVKISAGCSRLQNADYVLAFKTGGSSGIPHSINGGKRGLFGSEAPTTAGIHRYHHQREDSLAACPRDISASVESPLSLTSNAVFLTSSEVNLQGRWAIERLRRLMAILKDVDILPPVQSMVTVGTSTSVPGPLSLVMKDLLEYVTLAFLVAFDAQPQPIAMPLRPFRRESHTWPSRRRTCPNLLNSSRSGLGLSLVIQDRNEFLGIIKECTPQIKAFGDTLPDERVEGSWRQILAVFRGSVLVD</sequence>
<dbReference type="EMBL" id="QPFP01000032">
    <property type="protein sequence ID" value="TEB28565.1"/>
    <property type="molecule type" value="Genomic_DNA"/>
</dbReference>
<organism evidence="2 3">
    <name type="scientific">Coprinellus micaceus</name>
    <name type="common">Glistening ink-cap mushroom</name>
    <name type="synonym">Coprinus micaceus</name>
    <dbReference type="NCBI Taxonomy" id="71717"/>
    <lineage>
        <taxon>Eukaryota</taxon>
        <taxon>Fungi</taxon>
        <taxon>Dikarya</taxon>
        <taxon>Basidiomycota</taxon>
        <taxon>Agaricomycotina</taxon>
        <taxon>Agaricomycetes</taxon>
        <taxon>Agaricomycetidae</taxon>
        <taxon>Agaricales</taxon>
        <taxon>Agaricineae</taxon>
        <taxon>Psathyrellaceae</taxon>
        <taxon>Coprinellus</taxon>
    </lineage>
</organism>
<evidence type="ECO:0000313" key="2">
    <source>
        <dbReference type="EMBL" id="TEB28565.1"/>
    </source>
</evidence>
<feature type="region of interest" description="Disordered" evidence="1">
    <location>
        <begin position="18"/>
        <end position="44"/>
    </location>
</feature>
<keyword evidence="3" id="KW-1185">Reference proteome</keyword>
<name>A0A4Y7T361_COPMI</name>
<protein>
    <submittedName>
        <fullName evidence="2">Uncharacterized protein</fullName>
    </submittedName>
</protein>
<evidence type="ECO:0000313" key="3">
    <source>
        <dbReference type="Proteomes" id="UP000298030"/>
    </source>
</evidence>
<reference evidence="2 3" key="1">
    <citation type="journal article" date="2019" name="Nat. Ecol. Evol.">
        <title>Megaphylogeny resolves global patterns of mushroom evolution.</title>
        <authorList>
            <person name="Varga T."/>
            <person name="Krizsan K."/>
            <person name="Foldi C."/>
            <person name="Dima B."/>
            <person name="Sanchez-Garcia M."/>
            <person name="Sanchez-Ramirez S."/>
            <person name="Szollosi G.J."/>
            <person name="Szarkandi J.G."/>
            <person name="Papp V."/>
            <person name="Albert L."/>
            <person name="Andreopoulos W."/>
            <person name="Angelini C."/>
            <person name="Antonin V."/>
            <person name="Barry K.W."/>
            <person name="Bougher N.L."/>
            <person name="Buchanan P."/>
            <person name="Buyck B."/>
            <person name="Bense V."/>
            <person name="Catcheside P."/>
            <person name="Chovatia M."/>
            <person name="Cooper J."/>
            <person name="Damon W."/>
            <person name="Desjardin D."/>
            <person name="Finy P."/>
            <person name="Geml J."/>
            <person name="Haridas S."/>
            <person name="Hughes K."/>
            <person name="Justo A."/>
            <person name="Karasinski D."/>
            <person name="Kautmanova I."/>
            <person name="Kiss B."/>
            <person name="Kocsube S."/>
            <person name="Kotiranta H."/>
            <person name="LaButti K.M."/>
            <person name="Lechner B.E."/>
            <person name="Liimatainen K."/>
            <person name="Lipzen A."/>
            <person name="Lukacs Z."/>
            <person name="Mihaltcheva S."/>
            <person name="Morgado L.N."/>
            <person name="Niskanen T."/>
            <person name="Noordeloos M.E."/>
            <person name="Ohm R.A."/>
            <person name="Ortiz-Santana B."/>
            <person name="Ovrebo C."/>
            <person name="Racz N."/>
            <person name="Riley R."/>
            <person name="Savchenko A."/>
            <person name="Shiryaev A."/>
            <person name="Soop K."/>
            <person name="Spirin V."/>
            <person name="Szebenyi C."/>
            <person name="Tomsovsky M."/>
            <person name="Tulloss R.E."/>
            <person name="Uehling J."/>
            <person name="Grigoriev I.V."/>
            <person name="Vagvolgyi C."/>
            <person name="Papp T."/>
            <person name="Martin F.M."/>
            <person name="Miettinen O."/>
            <person name="Hibbett D.S."/>
            <person name="Nagy L.G."/>
        </authorList>
    </citation>
    <scope>NUCLEOTIDE SEQUENCE [LARGE SCALE GENOMIC DNA]</scope>
    <source>
        <strain evidence="2 3">FP101781</strain>
    </source>
</reference>
<dbReference type="Proteomes" id="UP000298030">
    <property type="component" value="Unassembled WGS sequence"/>
</dbReference>
<evidence type="ECO:0000256" key="1">
    <source>
        <dbReference type="SAM" id="MobiDB-lite"/>
    </source>
</evidence>
<comment type="caution">
    <text evidence="2">The sequence shown here is derived from an EMBL/GenBank/DDBJ whole genome shotgun (WGS) entry which is preliminary data.</text>
</comment>
<gene>
    <name evidence="2" type="ORF">FA13DRAFT_1711849</name>
</gene>
<dbReference type="AlphaFoldDB" id="A0A4Y7T361"/>